<protein>
    <submittedName>
        <fullName evidence="2">MADF domain-containing protein</fullName>
    </submittedName>
</protein>
<dbReference type="AlphaFoldDB" id="A0A1I7WJH2"/>
<organism evidence="1 2">
    <name type="scientific">Heterorhabditis bacteriophora</name>
    <name type="common">Entomopathogenic nematode worm</name>
    <dbReference type="NCBI Taxonomy" id="37862"/>
    <lineage>
        <taxon>Eukaryota</taxon>
        <taxon>Metazoa</taxon>
        <taxon>Ecdysozoa</taxon>
        <taxon>Nematoda</taxon>
        <taxon>Chromadorea</taxon>
        <taxon>Rhabditida</taxon>
        <taxon>Rhabditina</taxon>
        <taxon>Rhabditomorpha</taxon>
        <taxon>Strongyloidea</taxon>
        <taxon>Heterorhabditidae</taxon>
        <taxon>Heterorhabditis</taxon>
    </lineage>
</organism>
<evidence type="ECO:0000313" key="1">
    <source>
        <dbReference type="Proteomes" id="UP000095283"/>
    </source>
</evidence>
<evidence type="ECO:0000313" key="2">
    <source>
        <dbReference type="WBParaSite" id="Hba_05166"/>
    </source>
</evidence>
<dbReference type="Proteomes" id="UP000095283">
    <property type="component" value="Unplaced"/>
</dbReference>
<reference evidence="2" key="1">
    <citation type="submission" date="2016-11" db="UniProtKB">
        <authorList>
            <consortium name="WormBaseParasite"/>
        </authorList>
    </citation>
    <scope>IDENTIFICATION</scope>
</reference>
<proteinExistence type="predicted"/>
<sequence>MKQTTRWKKLKALYKQSKHVSSAIQADQSDGKEMKMKYLTSGDESEYIKSQSSKEVVNESKLLTTDLSPKSIDHKDQDVPLKNYENNRKRSGLWSTDDLIQLVTAIIKNS</sequence>
<name>A0A1I7WJH2_HETBA</name>
<accession>A0A1I7WJH2</accession>
<dbReference type="WBParaSite" id="Hba_05166">
    <property type="protein sequence ID" value="Hba_05166"/>
    <property type="gene ID" value="Hba_05166"/>
</dbReference>
<keyword evidence="1" id="KW-1185">Reference proteome</keyword>